<dbReference type="EMBL" id="BGZK01002348">
    <property type="protein sequence ID" value="GBP93191.1"/>
    <property type="molecule type" value="Genomic_DNA"/>
</dbReference>
<name>A0A4C1ZWI4_EUMVA</name>
<accession>A0A4C1ZWI4</accession>
<evidence type="ECO:0000313" key="3">
    <source>
        <dbReference type="Proteomes" id="UP000299102"/>
    </source>
</evidence>
<reference evidence="2 3" key="1">
    <citation type="journal article" date="2019" name="Commun. Biol.">
        <title>The bagworm genome reveals a unique fibroin gene that provides high tensile strength.</title>
        <authorList>
            <person name="Kono N."/>
            <person name="Nakamura H."/>
            <person name="Ohtoshi R."/>
            <person name="Tomita M."/>
            <person name="Numata K."/>
            <person name="Arakawa K."/>
        </authorList>
    </citation>
    <scope>NUCLEOTIDE SEQUENCE [LARGE SCALE GENOMIC DNA]</scope>
</reference>
<dbReference type="AlphaFoldDB" id="A0A4C1ZWI4"/>
<keyword evidence="3" id="KW-1185">Reference proteome</keyword>
<evidence type="ECO:0000256" key="1">
    <source>
        <dbReference type="SAM" id="MobiDB-lite"/>
    </source>
</evidence>
<protein>
    <submittedName>
        <fullName evidence="2">Uncharacterized protein</fullName>
    </submittedName>
</protein>
<organism evidence="2 3">
    <name type="scientific">Eumeta variegata</name>
    <name type="common">Bagworm moth</name>
    <name type="synonym">Eumeta japonica</name>
    <dbReference type="NCBI Taxonomy" id="151549"/>
    <lineage>
        <taxon>Eukaryota</taxon>
        <taxon>Metazoa</taxon>
        <taxon>Ecdysozoa</taxon>
        <taxon>Arthropoda</taxon>
        <taxon>Hexapoda</taxon>
        <taxon>Insecta</taxon>
        <taxon>Pterygota</taxon>
        <taxon>Neoptera</taxon>
        <taxon>Endopterygota</taxon>
        <taxon>Lepidoptera</taxon>
        <taxon>Glossata</taxon>
        <taxon>Ditrysia</taxon>
        <taxon>Tineoidea</taxon>
        <taxon>Psychidae</taxon>
        <taxon>Oiketicinae</taxon>
        <taxon>Eumeta</taxon>
    </lineage>
</organism>
<evidence type="ECO:0000313" key="2">
    <source>
        <dbReference type="EMBL" id="GBP93191.1"/>
    </source>
</evidence>
<proteinExistence type="predicted"/>
<sequence length="118" mass="13150">MSHYTPWTKNDQDLKLSVVWSPYHAAAEKNGYRRPWTPATSGESRVRCRPYKSKATGTKSHTKSTNFYTVVGCSSIRPDRCHISGNDVNCLDRPALSVDFCNLSTSIGIKNISVRRGG</sequence>
<gene>
    <name evidence="2" type="ORF">EVAR_66880_1</name>
</gene>
<comment type="caution">
    <text evidence="2">The sequence shown here is derived from an EMBL/GenBank/DDBJ whole genome shotgun (WGS) entry which is preliminary data.</text>
</comment>
<dbReference type="Proteomes" id="UP000299102">
    <property type="component" value="Unassembled WGS sequence"/>
</dbReference>
<feature type="region of interest" description="Disordered" evidence="1">
    <location>
        <begin position="32"/>
        <end position="60"/>
    </location>
</feature>